<feature type="transmembrane region" description="Helical" evidence="1">
    <location>
        <begin position="39"/>
        <end position="58"/>
    </location>
</feature>
<comment type="caution">
    <text evidence="2">The sequence shown here is derived from an EMBL/GenBank/DDBJ whole genome shotgun (WGS) entry which is preliminary data.</text>
</comment>
<keyword evidence="1" id="KW-0472">Membrane</keyword>
<evidence type="ECO:0000256" key="1">
    <source>
        <dbReference type="SAM" id="Phobius"/>
    </source>
</evidence>
<keyword evidence="1" id="KW-0812">Transmembrane</keyword>
<feature type="transmembrane region" description="Helical" evidence="1">
    <location>
        <begin position="102"/>
        <end position="123"/>
    </location>
</feature>
<keyword evidence="1" id="KW-1133">Transmembrane helix</keyword>
<feature type="transmembrane region" description="Helical" evidence="1">
    <location>
        <begin position="184"/>
        <end position="213"/>
    </location>
</feature>
<dbReference type="EMBL" id="JBELOE010000265">
    <property type="protein sequence ID" value="MER2493518.1"/>
    <property type="molecule type" value="Genomic_DNA"/>
</dbReference>
<gene>
    <name evidence="2" type="ORF">ABS311_16690</name>
</gene>
<dbReference type="InterPro" id="IPR047798">
    <property type="entry name" value="BPSS1780-like"/>
</dbReference>
<dbReference type="Proteomes" id="UP001467690">
    <property type="component" value="Unassembled WGS sequence"/>
</dbReference>
<keyword evidence="3" id="KW-1185">Reference proteome</keyword>
<proteinExistence type="predicted"/>
<name>A0ABV1RKQ3_9ALTE</name>
<evidence type="ECO:0000313" key="2">
    <source>
        <dbReference type="EMBL" id="MER2493518.1"/>
    </source>
</evidence>
<dbReference type="NCBIfam" id="NF041043">
    <property type="entry name" value="BPSS1780_fam"/>
    <property type="match status" value="1"/>
</dbReference>
<accession>A0ABV1RKQ3</accession>
<organism evidence="2 3">
    <name type="scientific">Catenovulum sediminis</name>
    <dbReference type="NCBI Taxonomy" id="1740262"/>
    <lineage>
        <taxon>Bacteria</taxon>
        <taxon>Pseudomonadati</taxon>
        <taxon>Pseudomonadota</taxon>
        <taxon>Gammaproteobacteria</taxon>
        <taxon>Alteromonadales</taxon>
        <taxon>Alteromonadaceae</taxon>
        <taxon>Catenovulum</taxon>
    </lineage>
</organism>
<feature type="transmembrane region" description="Helical" evidence="1">
    <location>
        <begin position="64"/>
        <end position="81"/>
    </location>
</feature>
<sequence length="253" mass="28665">MQPLFSNIKEQQITIAKRPARAVFDWFTLGFKQFNQHKLHWIILCVLMYTTVLALTMIPLIGEAVGCLLLPGFFTLSAHVVEKKQFHFEAVFSAIRYHYLPLLQIFAVNLLVSFICVGIASHVTEVDLNQLDQVESFLKLMQVAALMYLPFLLIMVLASALVVLHKVAAFEALKYSAYGCIKNLMPLFVFCIFSFFALFLAVIPMLLGLLVFVPIMHCTLFIVQKEIFVTRQAFKLPENDDDSDDGSDGSLYV</sequence>
<reference evidence="2 3" key="1">
    <citation type="submission" date="2024-06" db="EMBL/GenBank/DDBJ databases">
        <authorList>
            <person name="Chen R.Y."/>
        </authorList>
    </citation>
    <scope>NUCLEOTIDE SEQUENCE [LARGE SCALE GENOMIC DNA]</scope>
    <source>
        <strain evidence="2 3">D2</strain>
    </source>
</reference>
<evidence type="ECO:0000313" key="3">
    <source>
        <dbReference type="Proteomes" id="UP001467690"/>
    </source>
</evidence>
<dbReference type="RefSeq" id="WP_350402661.1">
    <property type="nucleotide sequence ID" value="NZ_JBELOE010000265.1"/>
</dbReference>
<protein>
    <submittedName>
        <fullName evidence="2">BPSS1780 family membrane protein</fullName>
    </submittedName>
</protein>
<feature type="transmembrane region" description="Helical" evidence="1">
    <location>
        <begin position="143"/>
        <end position="164"/>
    </location>
</feature>